<keyword evidence="1" id="KW-0677">Repeat</keyword>
<dbReference type="InterPro" id="IPR036770">
    <property type="entry name" value="Ankyrin_rpt-contain_sf"/>
</dbReference>
<feature type="repeat" description="ANK" evidence="3">
    <location>
        <begin position="17"/>
        <end position="41"/>
    </location>
</feature>
<feature type="non-terminal residue" evidence="4">
    <location>
        <position position="72"/>
    </location>
</feature>
<keyword evidence="2 3" id="KW-0040">ANK repeat</keyword>
<dbReference type="PANTHER" id="PTHR24171:SF8">
    <property type="entry name" value="BRCA1-ASSOCIATED RING DOMAIN PROTEIN 1"/>
    <property type="match status" value="1"/>
</dbReference>
<evidence type="ECO:0000256" key="2">
    <source>
        <dbReference type="ARBA" id="ARBA00023043"/>
    </source>
</evidence>
<dbReference type="GO" id="GO:0085020">
    <property type="term" value="P:protein K6-linked ubiquitination"/>
    <property type="evidence" value="ECO:0007669"/>
    <property type="project" value="TreeGrafter"/>
</dbReference>
<evidence type="ECO:0000313" key="5">
    <source>
        <dbReference type="Proteomes" id="UP000240760"/>
    </source>
</evidence>
<dbReference type="Gene3D" id="1.25.40.20">
    <property type="entry name" value="Ankyrin repeat-containing domain"/>
    <property type="match status" value="1"/>
</dbReference>
<keyword evidence="5" id="KW-1185">Reference proteome</keyword>
<dbReference type="GO" id="GO:0004842">
    <property type="term" value="F:ubiquitin-protein transferase activity"/>
    <property type="evidence" value="ECO:0007669"/>
    <property type="project" value="TreeGrafter"/>
</dbReference>
<evidence type="ECO:0000313" key="4">
    <source>
        <dbReference type="EMBL" id="PTB81388.1"/>
    </source>
</evidence>
<organism evidence="4 5">
    <name type="scientific">Trichoderma longibrachiatum ATCC 18648</name>
    <dbReference type="NCBI Taxonomy" id="983965"/>
    <lineage>
        <taxon>Eukaryota</taxon>
        <taxon>Fungi</taxon>
        <taxon>Dikarya</taxon>
        <taxon>Ascomycota</taxon>
        <taxon>Pezizomycotina</taxon>
        <taxon>Sordariomycetes</taxon>
        <taxon>Hypocreomycetidae</taxon>
        <taxon>Hypocreales</taxon>
        <taxon>Hypocreaceae</taxon>
        <taxon>Trichoderma</taxon>
    </lineage>
</organism>
<proteinExistence type="predicted"/>
<dbReference type="SUPFAM" id="SSF48403">
    <property type="entry name" value="Ankyrin repeat"/>
    <property type="match status" value="1"/>
</dbReference>
<dbReference type="Pfam" id="PF12796">
    <property type="entry name" value="Ank_2"/>
    <property type="match status" value="1"/>
</dbReference>
<dbReference type="InterPro" id="IPR002110">
    <property type="entry name" value="Ankyrin_rpt"/>
</dbReference>
<dbReference type="STRING" id="983965.A0A2T4CIP8"/>
<dbReference type="SMART" id="SM00248">
    <property type="entry name" value="ANK"/>
    <property type="match status" value="1"/>
</dbReference>
<gene>
    <name evidence="4" type="ORF">M440DRAFT_1323326</name>
</gene>
<dbReference type="Proteomes" id="UP000240760">
    <property type="component" value="Unassembled WGS sequence"/>
</dbReference>
<name>A0A2T4CIP8_TRILO</name>
<dbReference type="OrthoDB" id="448455at2759"/>
<accession>A0A2T4CIP8</accession>
<dbReference type="PROSITE" id="PS50088">
    <property type="entry name" value="ANK_REPEAT"/>
    <property type="match status" value="2"/>
</dbReference>
<dbReference type="EMBL" id="KZ679126">
    <property type="protein sequence ID" value="PTB81388.1"/>
    <property type="molecule type" value="Genomic_DNA"/>
</dbReference>
<dbReference type="AlphaFoldDB" id="A0A2T4CIP8"/>
<evidence type="ECO:0000256" key="1">
    <source>
        <dbReference type="ARBA" id="ARBA00022737"/>
    </source>
</evidence>
<reference evidence="4 5" key="1">
    <citation type="submission" date="2016-07" db="EMBL/GenBank/DDBJ databases">
        <title>Multiple horizontal gene transfer events from other fungi enriched the ability of initially mycotrophic Trichoderma (Ascomycota) to feed on dead plant biomass.</title>
        <authorList>
            <consortium name="DOE Joint Genome Institute"/>
            <person name="Aerts A."/>
            <person name="Atanasova L."/>
            <person name="Chenthamara K."/>
            <person name="Zhang J."/>
            <person name="Grujic M."/>
            <person name="Henrissat B."/>
            <person name="Kuo A."/>
            <person name="Salamov A."/>
            <person name="Lipzen A."/>
            <person name="Labutti K."/>
            <person name="Barry K."/>
            <person name="Miao Y."/>
            <person name="Rahimi M.J."/>
            <person name="Shen Q."/>
            <person name="Grigoriev I.V."/>
            <person name="Kubicek C.P."/>
            <person name="Druzhinina I.S."/>
        </authorList>
    </citation>
    <scope>NUCLEOTIDE SEQUENCE [LARGE SCALE GENOMIC DNA]</scope>
    <source>
        <strain evidence="4 5">ATCC 18648</strain>
    </source>
</reference>
<sequence>MQRLLNGGDEINEVDQHGRTLLSRAAERGDEQVVEMLIKSGKADINARDQQYGETPLIWAARKGHHNIVKLL</sequence>
<dbReference type="PROSITE" id="PS50297">
    <property type="entry name" value="ANK_REP_REGION"/>
    <property type="match status" value="2"/>
</dbReference>
<dbReference type="PANTHER" id="PTHR24171">
    <property type="entry name" value="ANKYRIN REPEAT DOMAIN-CONTAINING PROTEIN 39-RELATED"/>
    <property type="match status" value="1"/>
</dbReference>
<protein>
    <submittedName>
        <fullName evidence="4">Ankyrin</fullName>
    </submittedName>
</protein>
<evidence type="ECO:0000256" key="3">
    <source>
        <dbReference type="PROSITE-ProRule" id="PRU00023"/>
    </source>
</evidence>
<feature type="repeat" description="ANK" evidence="3">
    <location>
        <begin position="52"/>
        <end position="72"/>
    </location>
</feature>